<dbReference type="EMBL" id="KL198036">
    <property type="protein sequence ID" value="KDQ14680.1"/>
    <property type="molecule type" value="Genomic_DNA"/>
</dbReference>
<evidence type="ECO:0000256" key="1">
    <source>
        <dbReference type="SAM" id="MobiDB-lite"/>
    </source>
</evidence>
<feature type="transmembrane region" description="Helical" evidence="2">
    <location>
        <begin position="285"/>
        <end position="305"/>
    </location>
</feature>
<dbReference type="InParanoid" id="A0A067MIX3"/>
<accession>A0A067MIX3</accession>
<sequence length="319" mass="34681">MSAVGCSLAVREGSLVTDRPVTMAYLSSGRTFDLEGITEMAGPALNLMVTKLNPRADKSARALLAESNARFRGDFGRDHTLQFHWDEIFDDPSSSSSSSSEKNHESGEGAGEGGGKALSLNDLAALQVSIAFQSLPVMGTGPSGGSNGSGSGYKYNVHRSWESMSTISPLGLEIFPAGGDPVQYAAQSLEKKSGGEETTWMVRTSYDSSVVSLEEATTFIDDSFVHLKRMLTRPEERLDGLVVTEPGVYTSTNGKDGKEERWDFVPANERKVHLFPLRPAAPLSAFFRLWMTFFTIMMFNLRLAFRGKPKEGGAKIKTN</sequence>
<organism evidence="3 4">
    <name type="scientific">Botryobasidium botryosum (strain FD-172 SS1)</name>
    <dbReference type="NCBI Taxonomy" id="930990"/>
    <lineage>
        <taxon>Eukaryota</taxon>
        <taxon>Fungi</taxon>
        <taxon>Dikarya</taxon>
        <taxon>Basidiomycota</taxon>
        <taxon>Agaricomycotina</taxon>
        <taxon>Agaricomycetes</taxon>
        <taxon>Cantharellales</taxon>
        <taxon>Botryobasidiaceae</taxon>
        <taxon>Botryobasidium</taxon>
    </lineage>
</organism>
<evidence type="ECO:0000313" key="3">
    <source>
        <dbReference type="EMBL" id="KDQ14680.1"/>
    </source>
</evidence>
<dbReference type="Proteomes" id="UP000027195">
    <property type="component" value="Unassembled WGS sequence"/>
</dbReference>
<dbReference type="AlphaFoldDB" id="A0A067MIX3"/>
<gene>
    <name evidence="3" type="ORF">BOTBODRAFT_32436</name>
</gene>
<keyword evidence="2" id="KW-0812">Transmembrane</keyword>
<protein>
    <recommendedName>
        <fullName evidence="5">Condensation domain-containing protein</fullName>
    </recommendedName>
</protein>
<feature type="region of interest" description="Disordered" evidence="1">
    <location>
        <begin position="91"/>
        <end position="116"/>
    </location>
</feature>
<evidence type="ECO:0008006" key="5">
    <source>
        <dbReference type="Google" id="ProtNLM"/>
    </source>
</evidence>
<keyword evidence="2" id="KW-0472">Membrane</keyword>
<keyword evidence="4" id="KW-1185">Reference proteome</keyword>
<dbReference type="Gene3D" id="3.30.559.30">
    <property type="entry name" value="Nonribosomal peptide synthetase, condensation domain"/>
    <property type="match status" value="1"/>
</dbReference>
<evidence type="ECO:0000313" key="4">
    <source>
        <dbReference type="Proteomes" id="UP000027195"/>
    </source>
</evidence>
<keyword evidence="2" id="KW-1133">Transmembrane helix</keyword>
<reference evidence="4" key="1">
    <citation type="journal article" date="2014" name="Proc. Natl. Acad. Sci. U.S.A.">
        <title>Extensive sampling of basidiomycete genomes demonstrates inadequacy of the white-rot/brown-rot paradigm for wood decay fungi.</title>
        <authorList>
            <person name="Riley R."/>
            <person name="Salamov A.A."/>
            <person name="Brown D.W."/>
            <person name="Nagy L.G."/>
            <person name="Floudas D."/>
            <person name="Held B.W."/>
            <person name="Levasseur A."/>
            <person name="Lombard V."/>
            <person name="Morin E."/>
            <person name="Otillar R."/>
            <person name="Lindquist E.A."/>
            <person name="Sun H."/>
            <person name="LaButti K.M."/>
            <person name="Schmutz J."/>
            <person name="Jabbour D."/>
            <person name="Luo H."/>
            <person name="Baker S.E."/>
            <person name="Pisabarro A.G."/>
            <person name="Walton J.D."/>
            <person name="Blanchette R.A."/>
            <person name="Henrissat B."/>
            <person name="Martin F."/>
            <person name="Cullen D."/>
            <person name="Hibbett D.S."/>
            <person name="Grigoriev I.V."/>
        </authorList>
    </citation>
    <scope>NUCLEOTIDE SEQUENCE [LARGE SCALE GENOMIC DNA]</scope>
    <source>
        <strain evidence="4">FD-172 SS1</strain>
    </source>
</reference>
<dbReference type="HOGENOM" id="CLU_871501_0_0_1"/>
<name>A0A067MIX3_BOTB1</name>
<proteinExistence type="predicted"/>
<evidence type="ECO:0000256" key="2">
    <source>
        <dbReference type="SAM" id="Phobius"/>
    </source>
</evidence>